<organism evidence="3 4">
    <name type="scientific">Nesterenkonia cremea</name>
    <dbReference type="NCBI Taxonomy" id="1882340"/>
    <lineage>
        <taxon>Bacteria</taxon>
        <taxon>Bacillati</taxon>
        <taxon>Actinomycetota</taxon>
        <taxon>Actinomycetes</taxon>
        <taxon>Micrococcales</taxon>
        <taxon>Micrococcaceae</taxon>
        <taxon>Nesterenkonia</taxon>
    </lineage>
</organism>
<dbReference type="SUPFAM" id="SSF53850">
    <property type="entry name" value="Periplasmic binding protein-like II"/>
    <property type="match status" value="1"/>
</dbReference>
<proteinExistence type="predicted"/>
<evidence type="ECO:0000256" key="1">
    <source>
        <dbReference type="ARBA" id="ARBA00022729"/>
    </source>
</evidence>
<dbReference type="EMBL" id="BMIS01000013">
    <property type="protein sequence ID" value="GGE76132.1"/>
    <property type="molecule type" value="Genomic_DNA"/>
</dbReference>
<dbReference type="PANTHER" id="PTHR30006">
    <property type="entry name" value="THIAMINE-BINDING PERIPLASMIC PROTEIN-RELATED"/>
    <property type="match status" value="1"/>
</dbReference>
<feature type="signal peptide" evidence="2">
    <location>
        <begin position="1"/>
        <end position="22"/>
    </location>
</feature>
<evidence type="ECO:0000313" key="4">
    <source>
        <dbReference type="Proteomes" id="UP000633136"/>
    </source>
</evidence>
<evidence type="ECO:0000256" key="2">
    <source>
        <dbReference type="SAM" id="SignalP"/>
    </source>
</evidence>
<dbReference type="Gene3D" id="3.40.190.10">
    <property type="entry name" value="Periplasmic binding protein-like II"/>
    <property type="match status" value="2"/>
</dbReference>
<feature type="chain" id="PRO_5038845596" evidence="2">
    <location>
        <begin position="23"/>
        <end position="342"/>
    </location>
</feature>
<gene>
    <name evidence="3" type="ORF">GCM10011401_24330</name>
</gene>
<protein>
    <submittedName>
        <fullName evidence="3">ABC transporter substrate-binding protein</fullName>
    </submittedName>
</protein>
<sequence length="342" mass="36061">MTTRQKLIPAAAAAALLLSACGGDSGAGAGQGTGDHSPEVEELIAEAQEGDPVVFYSMIDESALRTITEEFTELYGVEVRPVRLVTSDLQQRYSTETDDGTAVADIILTTHSPFFTEALDSGWLASMDDVEIPTVDEELPEEYWADDGEIPIASLVPTTAVVNTDELSGGLETWEDYADPQHTGSLLLAEPDSSPANAAFWSLMREEYGDDFLEAIAANDPRWSDSAVPVTQAVAAGESVLGHPGVSAIIDNLTAEGAPIEEVELTPTTGPEAGIGISADSPNQAGALLLAAFLLSAEGNELLNDVTSAISPYDEEAGEGFTRTEDISDVDNDEIRDLLGLN</sequence>
<dbReference type="Pfam" id="PF13416">
    <property type="entry name" value="SBP_bac_8"/>
    <property type="match status" value="1"/>
</dbReference>
<dbReference type="InterPro" id="IPR006059">
    <property type="entry name" value="SBP"/>
</dbReference>
<dbReference type="PANTHER" id="PTHR30006:SF24">
    <property type="entry name" value="SLL0237 PROTEIN"/>
    <property type="match status" value="1"/>
</dbReference>
<dbReference type="PROSITE" id="PS51257">
    <property type="entry name" value="PROKAR_LIPOPROTEIN"/>
    <property type="match status" value="1"/>
</dbReference>
<reference evidence="3" key="2">
    <citation type="submission" date="2020-09" db="EMBL/GenBank/DDBJ databases">
        <authorList>
            <person name="Sun Q."/>
            <person name="Zhou Y."/>
        </authorList>
    </citation>
    <scope>NUCLEOTIDE SEQUENCE</scope>
    <source>
        <strain evidence="3">CGMCC 1.15388</strain>
    </source>
</reference>
<keyword evidence="4" id="KW-1185">Reference proteome</keyword>
<dbReference type="Proteomes" id="UP000633136">
    <property type="component" value="Unassembled WGS sequence"/>
</dbReference>
<reference evidence="3" key="1">
    <citation type="journal article" date="2014" name="Int. J. Syst. Evol. Microbiol.">
        <title>Complete genome sequence of Corynebacterium casei LMG S-19264T (=DSM 44701T), isolated from a smear-ripened cheese.</title>
        <authorList>
            <consortium name="US DOE Joint Genome Institute (JGI-PGF)"/>
            <person name="Walter F."/>
            <person name="Albersmeier A."/>
            <person name="Kalinowski J."/>
            <person name="Ruckert C."/>
        </authorList>
    </citation>
    <scope>NUCLEOTIDE SEQUENCE</scope>
    <source>
        <strain evidence="3">CGMCC 1.15388</strain>
    </source>
</reference>
<keyword evidence="1 2" id="KW-0732">Signal</keyword>
<dbReference type="AlphaFoldDB" id="A0A917AU46"/>
<dbReference type="RefSeq" id="WP_188686131.1">
    <property type="nucleotide sequence ID" value="NZ_BMIS01000013.1"/>
</dbReference>
<comment type="caution">
    <text evidence="3">The sequence shown here is derived from an EMBL/GenBank/DDBJ whole genome shotgun (WGS) entry which is preliminary data.</text>
</comment>
<accession>A0A917AU46</accession>
<name>A0A917AU46_9MICC</name>
<evidence type="ECO:0000313" key="3">
    <source>
        <dbReference type="EMBL" id="GGE76132.1"/>
    </source>
</evidence>